<name>A0A8K1D6U8_9PASS</name>
<reference evidence="1" key="1">
    <citation type="submission" date="2019-04" db="EMBL/GenBank/DDBJ databases">
        <title>Genome assembly of Zosterops borbonicus 15179.</title>
        <authorList>
            <person name="Leroy T."/>
            <person name="Anselmetti Y."/>
            <person name="Tilak M.-K."/>
            <person name="Nabholz B."/>
        </authorList>
    </citation>
    <scope>NUCLEOTIDE SEQUENCE</scope>
    <source>
        <strain evidence="1">HGM_15179</strain>
        <tissue evidence="1">Muscle</tissue>
    </source>
</reference>
<sequence length="68" mass="7921">MRELLPLLPVLEQYKADSRLIVHLKSEVRNLSGILQSIQEELGAFDYEELQHRVLLLEARLHACLQKL</sequence>
<gene>
    <name evidence="2" type="ORF">HGM15179_021025</name>
    <name evidence="1" type="ORF">HGM15179_021868</name>
</gene>
<evidence type="ECO:0000313" key="2">
    <source>
        <dbReference type="EMBL" id="TRZ06082.1"/>
    </source>
</evidence>
<proteinExistence type="predicted"/>
<dbReference type="AlphaFoldDB" id="A0A8K1D6U8"/>
<evidence type="ECO:0000313" key="3">
    <source>
        <dbReference type="Proteomes" id="UP000796761"/>
    </source>
</evidence>
<dbReference type="EMBL" id="SWJQ01005449">
    <property type="protein sequence ID" value="TRZ05239.1"/>
    <property type="molecule type" value="Genomic_DNA"/>
</dbReference>
<evidence type="ECO:0000313" key="1">
    <source>
        <dbReference type="EMBL" id="TRZ05239.1"/>
    </source>
</evidence>
<organism evidence="1 3">
    <name type="scientific">Zosterops borbonicus</name>
    <dbReference type="NCBI Taxonomy" id="364589"/>
    <lineage>
        <taxon>Eukaryota</taxon>
        <taxon>Metazoa</taxon>
        <taxon>Chordata</taxon>
        <taxon>Craniata</taxon>
        <taxon>Vertebrata</taxon>
        <taxon>Euteleostomi</taxon>
        <taxon>Archelosauria</taxon>
        <taxon>Archosauria</taxon>
        <taxon>Dinosauria</taxon>
        <taxon>Saurischia</taxon>
        <taxon>Theropoda</taxon>
        <taxon>Coelurosauria</taxon>
        <taxon>Aves</taxon>
        <taxon>Neognathae</taxon>
        <taxon>Neoaves</taxon>
        <taxon>Telluraves</taxon>
        <taxon>Australaves</taxon>
        <taxon>Passeriformes</taxon>
        <taxon>Sylvioidea</taxon>
        <taxon>Zosteropidae</taxon>
        <taxon>Zosterops</taxon>
    </lineage>
</organism>
<dbReference type="OrthoDB" id="8626508at2759"/>
<protein>
    <submittedName>
        <fullName evidence="1">Uncharacterized protein</fullName>
    </submittedName>
</protein>
<comment type="caution">
    <text evidence="1">The sequence shown here is derived from an EMBL/GenBank/DDBJ whole genome shotgun (WGS) entry which is preliminary data.</text>
</comment>
<dbReference type="EMBL" id="SWJQ01002983">
    <property type="protein sequence ID" value="TRZ06082.1"/>
    <property type="molecule type" value="Genomic_DNA"/>
</dbReference>
<dbReference type="Proteomes" id="UP000796761">
    <property type="component" value="Unassembled WGS sequence"/>
</dbReference>
<accession>A0A8K1D6U8</accession>
<keyword evidence="3" id="KW-1185">Reference proteome</keyword>
<feature type="non-terminal residue" evidence="1">
    <location>
        <position position="68"/>
    </location>
</feature>